<evidence type="ECO:0000259" key="1">
    <source>
        <dbReference type="Pfam" id="PF00078"/>
    </source>
</evidence>
<dbReference type="Gene3D" id="3.30.420.10">
    <property type="entry name" value="Ribonuclease H-like superfamily/Ribonuclease H"/>
    <property type="match status" value="1"/>
</dbReference>
<comment type="caution">
    <text evidence="2">The sequence shown here is derived from an EMBL/GenBank/DDBJ whole genome shotgun (WGS) entry which is preliminary data.</text>
</comment>
<protein>
    <submittedName>
        <fullName evidence="2">RNA-directed DNA polymerase, eukaryota, reverse transcriptase zinc-binding domain protein</fullName>
    </submittedName>
</protein>
<dbReference type="GO" id="GO:0003964">
    <property type="term" value="F:RNA-directed DNA polymerase activity"/>
    <property type="evidence" value="ECO:0007669"/>
    <property type="project" value="UniProtKB-KW"/>
</dbReference>
<dbReference type="GO" id="GO:0003676">
    <property type="term" value="F:nucleic acid binding"/>
    <property type="evidence" value="ECO:0007669"/>
    <property type="project" value="InterPro"/>
</dbReference>
<dbReference type="PANTHER" id="PTHR33116">
    <property type="entry name" value="REVERSE TRANSCRIPTASE ZINC-BINDING DOMAIN-CONTAINING PROTEIN-RELATED-RELATED"/>
    <property type="match status" value="1"/>
</dbReference>
<keyword evidence="2" id="KW-0695">RNA-directed DNA polymerase</keyword>
<sequence>MINIIHIFHVFYLASGLKINISKSNIYGLGMNPKDIKDMVRDTRCGSGTVPFSYLGLPLGANMNLISNWQPLVDRFRARLSSWKANTLSIGGRQTLIKSVLGSLGIYYLSIFKCPGSVFNSLEAMRASFFWGGSNEKKMSWIKWENVMASFEKGGLNIGSIKAFNLALLQKWRWRLVTNPVSIWARVIVVIHGAKAGTDLKGCYCNGVWASIISTYSMLHNRNLIPMNTICRKRIIEGSRNEAALSSLVSDLGQVQLFDGPDSWRWSLDDDGIFSVHAPYAANLSLRDLDIPSIVCPMCNDVVEAVDHVFLGCDLARDVWRLVRRWTNLDMPSFSSWFDCFQWFEDWRASRDVKDKALVFLVQFYQVADQAQDHSGRRFLYFMVAYLVTFRNRLIFDSSPPRRSVLFDDIVSSSFTWAYGTVVDVFIPFKKSKAGKRFAFVRFIKTSQIQTTYWGFSQAIPPPVNLNGRVGSYANVVNGRSPIIHGSSISPPHALVLDDTCLVERDLSKYVMGKVKDFMTIPNLYTILKDEGFADVNLSYLGGFTPAVSEARDEQHTIGEYNNKHTNEIPKGVSAKVMYSPSQEVHVESNSEAMRQNAVNNGGSVLGVMEDVIRVGQAMGYTMEGCVTICLDRHLSDHRPILLCEVHLDFGPISFRFYHSWMIRFKKKLQDLKVLIRQWIKTKKSDISSNKHDIVNELREIDKKMDRGERLTSSQAEDLERSVSNDKIQMAVWNCGDNKSPGPDGFTFEFFKRFWDLIGADFCDTINHFFVYGAFSNRCNSPFIALIPKVIDAKFVNGFRPISLIGCIYKVVTKVLANRLVSVIQELFFDTQSAFVAGRQILDGPFILDEILHWCKRKNKKSIFFKVDFVKAYDSAVEEGLFKGIQLSGSTSISHLFYANDAMFLGEWSEENLKEQAAASVGCTVMNPQFWYLGVTVGHRPSSIKAWDDIIFKLRGRLSKWKERIKGKKITWVAWNNVLTAKKHDGLGVSSYFALNRALLLKWVWQFISNDGSLWCQTIRALYGQSIDSHLTKWSSNWCSILREVDHLKEQGFDFRSHCKKRIRNGIRSLFWYDCWIGDVPLYAKFPRLFALEPNKVVSVADKLNGSLADSFRRDVRGGPGDGEFRVKEVRNFIDDLTLPSQSEPTRWGTKLNWSTVYHSKHDGQIKVVNRSLKAYLRCFALENPKQWARDPSRIILYEVSSTPTFEVDRYLQKKDKILEDLRKKLLNVLLEDLTLDMEVILPPEEVLGLRKGRNSTQGTHEALNRWKNLPWHKATGGSHVINVPEFDKEDLSSWNNRPSETKDTKIRALRLKVNAFKALKGEWVQGTFTRLKSLLNDLEKNGVSIPQVEVNATFVNSLPKKWLSMNQTQRANNAIKNDTLATLYGKYNYKEGLVDQIYESESSRFTLQGSNSKALITNCTNKKVIMMLKKIIGATDKESMSSDDDGVNTFKALMAIADEELYARRVDSRALGGKGKRKEKISLKEIVFKKYDVSLSETNPEIPSDSESEGNT</sequence>
<dbReference type="InterPro" id="IPR000477">
    <property type="entry name" value="RT_dom"/>
</dbReference>
<keyword evidence="2" id="KW-0548">Nucleotidyltransferase</keyword>
<dbReference type="InterPro" id="IPR036397">
    <property type="entry name" value="RNaseH_sf"/>
</dbReference>
<evidence type="ECO:0000313" key="2">
    <source>
        <dbReference type="EMBL" id="GEU63742.1"/>
    </source>
</evidence>
<keyword evidence="2" id="KW-0808">Transferase</keyword>
<dbReference type="Pfam" id="PF00078">
    <property type="entry name" value="RVT_1"/>
    <property type="match status" value="1"/>
</dbReference>
<feature type="domain" description="Reverse transcriptase" evidence="1">
    <location>
        <begin position="796"/>
        <end position="891"/>
    </location>
</feature>
<name>A0A6L2LTG7_TANCI</name>
<organism evidence="2">
    <name type="scientific">Tanacetum cinerariifolium</name>
    <name type="common">Dalmatian daisy</name>
    <name type="synonym">Chrysanthemum cinerariifolium</name>
    <dbReference type="NCBI Taxonomy" id="118510"/>
    <lineage>
        <taxon>Eukaryota</taxon>
        <taxon>Viridiplantae</taxon>
        <taxon>Streptophyta</taxon>
        <taxon>Embryophyta</taxon>
        <taxon>Tracheophyta</taxon>
        <taxon>Spermatophyta</taxon>
        <taxon>Magnoliopsida</taxon>
        <taxon>eudicotyledons</taxon>
        <taxon>Gunneridae</taxon>
        <taxon>Pentapetalae</taxon>
        <taxon>asterids</taxon>
        <taxon>campanulids</taxon>
        <taxon>Asterales</taxon>
        <taxon>Asteraceae</taxon>
        <taxon>Asteroideae</taxon>
        <taxon>Anthemideae</taxon>
        <taxon>Anthemidinae</taxon>
        <taxon>Tanacetum</taxon>
    </lineage>
</organism>
<dbReference type="PANTHER" id="PTHR33116:SF77">
    <property type="entry name" value="RNA-DIRECTED DNA POLYMERASE"/>
    <property type="match status" value="1"/>
</dbReference>
<dbReference type="EMBL" id="BKCJ010004901">
    <property type="protein sequence ID" value="GEU63742.1"/>
    <property type="molecule type" value="Genomic_DNA"/>
</dbReference>
<reference evidence="2" key="1">
    <citation type="journal article" date="2019" name="Sci. Rep.">
        <title>Draft genome of Tanacetum cinerariifolium, the natural source of mosquito coil.</title>
        <authorList>
            <person name="Yamashiro T."/>
            <person name="Shiraishi A."/>
            <person name="Satake H."/>
            <person name="Nakayama K."/>
        </authorList>
    </citation>
    <scope>NUCLEOTIDE SEQUENCE</scope>
</reference>
<gene>
    <name evidence="2" type="ORF">Tci_035720</name>
</gene>
<proteinExistence type="predicted"/>
<accession>A0A6L2LTG7</accession>